<evidence type="ECO:0000256" key="7">
    <source>
        <dbReference type="RuleBase" id="RU363032"/>
    </source>
</evidence>
<dbReference type="RefSeq" id="WP_227614627.1">
    <property type="nucleotide sequence ID" value="NZ_JAJEPR010000006.1"/>
</dbReference>
<evidence type="ECO:0000256" key="1">
    <source>
        <dbReference type="ARBA" id="ARBA00004651"/>
    </source>
</evidence>
<protein>
    <submittedName>
        <fullName evidence="9">ABC transporter permease</fullName>
    </submittedName>
</protein>
<comment type="subcellular location">
    <subcellularLocation>
        <location evidence="1 7">Cell membrane</location>
        <topology evidence="1 7">Multi-pass membrane protein</topology>
    </subcellularLocation>
</comment>
<feature type="domain" description="ABC transmembrane type-1" evidence="8">
    <location>
        <begin position="102"/>
        <end position="311"/>
    </location>
</feature>
<keyword evidence="10" id="KW-1185">Reference proteome</keyword>
<sequence>MTRHIAQKIATAFVTIFVIITISFFLVHIMPGDPVIHLVGQEEYYYLLDNDPETLNKLIARYGLDDSLPVQYGKYLKNIVTMDFGPSYTNQKPVVSNVLKACKWTLFLSIPTWIIGGLLGALLGVIAGWKPGKLFDKIMTPILLIVNTVPSNCFCLILLIFFAYRMKLFPINGMVSPGVEGMARVQSILQHMFLPLIIMILYRTSGDFMLMKSAVSQVRSEEYIMTAESKGLPSRKVLFRHVMKNAMVPYATSFCMQFGGILSGSMIIEVVFGWKGMGTILYNAVSNRDFPTAQFCFLLSAALVVFANLISDIVNAAIDPRIREEGIQDA</sequence>
<dbReference type="Proteomes" id="UP001197875">
    <property type="component" value="Unassembled WGS sequence"/>
</dbReference>
<feature type="transmembrane region" description="Helical" evidence="7">
    <location>
        <begin position="184"/>
        <end position="202"/>
    </location>
</feature>
<comment type="caution">
    <text evidence="9">The sequence shown here is derived from an EMBL/GenBank/DDBJ whole genome shotgun (WGS) entry which is preliminary data.</text>
</comment>
<dbReference type="PROSITE" id="PS50928">
    <property type="entry name" value="ABC_TM1"/>
    <property type="match status" value="1"/>
</dbReference>
<keyword evidence="5 7" id="KW-1133">Transmembrane helix</keyword>
<dbReference type="Gene3D" id="1.10.3720.10">
    <property type="entry name" value="MetI-like"/>
    <property type="match status" value="1"/>
</dbReference>
<evidence type="ECO:0000256" key="5">
    <source>
        <dbReference type="ARBA" id="ARBA00022989"/>
    </source>
</evidence>
<dbReference type="GO" id="GO:0055085">
    <property type="term" value="P:transmembrane transport"/>
    <property type="evidence" value="ECO:0007669"/>
    <property type="project" value="InterPro"/>
</dbReference>
<accession>A0AAE3DR94</accession>
<dbReference type="SUPFAM" id="SSF161098">
    <property type="entry name" value="MetI-like"/>
    <property type="match status" value="1"/>
</dbReference>
<dbReference type="CDD" id="cd06261">
    <property type="entry name" value="TM_PBP2"/>
    <property type="match status" value="1"/>
</dbReference>
<evidence type="ECO:0000256" key="2">
    <source>
        <dbReference type="ARBA" id="ARBA00022448"/>
    </source>
</evidence>
<proteinExistence type="inferred from homology"/>
<dbReference type="GO" id="GO:0005886">
    <property type="term" value="C:plasma membrane"/>
    <property type="evidence" value="ECO:0007669"/>
    <property type="project" value="UniProtKB-SubCell"/>
</dbReference>
<name>A0AAE3DR94_9FIRM</name>
<dbReference type="Pfam" id="PF00528">
    <property type="entry name" value="BPD_transp_1"/>
    <property type="match status" value="1"/>
</dbReference>
<dbReference type="PANTHER" id="PTHR43376:SF1">
    <property type="entry name" value="OLIGOPEPTIDE TRANSPORT SYSTEM PERMEASE PROTEIN"/>
    <property type="match status" value="1"/>
</dbReference>
<reference evidence="9 10" key="1">
    <citation type="submission" date="2021-10" db="EMBL/GenBank/DDBJ databases">
        <title>Anaerobic single-cell dispensing facilitates the cultivation of human gut bacteria.</title>
        <authorList>
            <person name="Afrizal A."/>
        </authorList>
    </citation>
    <scope>NUCLEOTIDE SEQUENCE [LARGE SCALE GENOMIC DNA]</scope>
    <source>
        <strain evidence="9 10">CLA-AA-H277</strain>
    </source>
</reference>
<evidence type="ECO:0000259" key="8">
    <source>
        <dbReference type="PROSITE" id="PS50928"/>
    </source>
</evidence>
<organism evidence="9 10">
    <name type="scientific">Fusicatenibacter faecihominis</name>
    <dbReference type="NCBI Taxonomy" id="2881276"/>
    <lineage>
        <taxon>Bacteria</taxon>
        <taxon>Bacillati</taxon>
        <taxon>Bacillota</taxon>
        <taxon>Clostridia</taxon>
        <taxon>Lachnospirales</taxon>
        <taxon>Lachnospiraceae</taxon>
        <taxon>Fusicatenibacter</taxon>
    </lineage>
</organism>
<feature type="transmembrane region" description="Helical" evidence="7">
    <location>
        <begin position="12"/>
        <end position="30"/>
    </location>
</feature>
<dbReference type="Pfam" id="PF19300">
    <property type="entry name" value="BPD_transp_1_N"/>
    <property type="match status" value="1"/>
</dbReference>
<keyword evidence="2 7" id="KW-0813">Transport</keyword>
<dbReference type="InterPro" id="IPR045621">
    <property type="entry name" value="BPD_transp_1_N"/>
</dbReference>
<dbReference type="InterPro" id="IPR000515">
    <property type="entry name" value="MetI-like"/>
</dbReference>
<feature type="transmembrane region" description="Helical" evidence="7">
    <location>
        <begin position="248"/>
        <end position="272"/>
    </location>
</feature>
<evidence type="ECO:0000256" key="3">
    <source>
        <dbReference type="ARBA" id="ARBA00022475"/>
    </source>
</evidence>
<evidence type="ECO:0000313" key="10">
    <source>
        <dbReference type="Proteomes" id="UP001197875"/>
    </source>
</evidence>
<evidence type="ECO:0000256" key="6">
    <source>
        <dbReference type="ARBA" id="ARBA00023136"/>
    </source>
</evidence>
<feature type="transmembrane region" description="Helical" evidence="7">
    <location>
        <begin position="106"/>
        <end position="129"/>
    </location>
</feature>
<feature type="transmembrane region" description="Helical" evidence="7">
    <location>
        <begin position="292"/>
        <end position="314"/>
    </location>
</feature>
<dbReference type="InterPro" id="IPR035906">
    <property type="entry name" value="MetI-like_sf"/>
</dbReference>
<evidence type="ECO:0000313" key="9">
    <source>
        <dbReference type="EMBL" id="MCC2189216.1"/>
    </source>
</evidence>
<dbReference type="EMBL" id="JAJEPR010000006">
    <property type="protein sequence ID" value="MCC2189216.1"/>
    <property type="molecule type" value="Genomic_DNA"/>
</dbReference>
<gene>
    <name evidence="9" type="ORF">LKD71_05205</name>
</gene>
<keyword evidence="3" id="KW-1003">Cell membrane</keyword>
<feature type="transmembrane region" description="Helical" evidence="7">
    <location>
        <begin position="141"/>
        <end position="164"/>
    </location>
</feature>
<comment type="similarity">
    <text evidence="7">Belongs to the binding-protein-dependent transport system permease family.</text>
</comment>
<keyword evidence="4 7" id="KW-0812">Transmembrane</keyword>
<keyword evidence="6 7" id="KW-0472">Membrane</keyword>
<dbReference type="PANTHER" id="PTHR43376">
    <property type="entry name" value="OLIGOPEPTIDE TRANSPORT SYSTEM PERMEASE PROTEIN"/>
    <property type="match status" value="1"/>
</dbReference>
<dbReference type="AlphaFoldDB" id="A0AAE3DR94"/>
<evidence type="ECO:0000256" key="4">
    <source>
        <dbReference type="ARBA" id="ARBA00022692"/>
    </source>
</evidence>